<gene>
    <name evidence="1" type="ORF">K488DRAFT_44562</name>
</gene>
<proteinExistence type="predicted"/>
<name>A0ACB8QTZ6_9AGAM</name>
<sequence length="255" mass="28921">MNNATGKIIGSIVGWSLIPNFATRLLLQALDFVFPRPLSQQQRARQFRMVYAFVVLSYLFYNFVDAMLSVPPSFYERLGVTPEADENSIKLAFRAFARRNHPDRVGAAGTAVFVAVRSGYDALMNPTKRWAYDRFGPDVLDCITCMTEGDFLYHGLISSLGFHIASSITLLCFYAFSGHSKTTFWRCIIYTALAAGEYAFIFGIKPSMRTPYDDPLNVFEYMVPTRVPFQHVKFLHHAFVFLSVALSRVFPVLFP</sequence>
<reference evidence="1" key="2">
    <citation type="journal article" date="2022" name="New Phytol.">
        <title>Evolutionary transition to the ectomycorrhizal habit in the genomes of a hyperdiverse lineage of mushroom-forming fungi.</title>
        <authorList>
            <person name="Looney B."/>
            <person name="Miyauchi S."/>
            <person name="Morin E."/>
            <person name="Drula E."/>
            <person name="Courty P.E."/>
            <person name="Kohler A."/>
            <person name="Kuo A."/>
            <person name="LaButti K."/>
            <person name="Pangilinan J."/>
            <person name="Lipzen A."/>
            <person name="Riley R."/>
            <person name="Andreopoulos W."/>
            <person name="He G."/>
            <person name="Johnson J."/>
            <person name="Nolan M."/>
            <person name="Tritt A."/>
            <person name="Barry K.W."/>
            <person name="Grigoriev I.V."/>
            <person name="Nagy L.G."/>
            <person name="Hibbett D."/>
            <person name="Henrissat B."/>
            <person name="Matheny P.B."/>
            <person name="Labbe J."/>
            <person name="Martin F.M."/>
        </authorList>
    </citation>
    <scope>NUCLEOTIDE SEQUENCE</scope>
    <source>
        <strain evidence="1">EC-137</strain>
    </source>
</reference>
<feature type="non-terminal residue" evidence="1">
    <location>
        <position position="255"/>
    </location>
</feature>
<comment type="caution">
    <text evidence="1">The sequence shown here is derived from an EMBL/GenBank/DDBJ whole genome shotgun (WGS) entry which is preliminary data.</text>
</comment>
<dbReference type="EMBL" id="MU273493">
    <property type="protein sequence ID" value="KAI0034836.1"/>
    <property type="molecule type" value="Genomic_DNA"/>
</dbReference>
<evidence type="ECO:0000313" key="2">
    <source>
        <dbReference type="Proteomes" id="UP000814128"/>
    </source>
</evidence>
<keyword evidence="2" id="KW-1185">Reference proteome</keyword>
<reference evidence="1" key="1">
    <citation type="submission" date="2021-02" db="EMBL/GenBank/DDBJ databases">
        <authorList>
            <consortium name="DOE Joint Genome Institute"/>
            <person name="Ahrendt S."/>
            <person name="Looney B.P."/>
            <person name="Miyauchi S."/>
            <person name="Morin E."/>
            <person name="Drula E."/>
            <person name="Courty P.E."/>
            <person name="Chicoki N."/>
            <person name="Fauchery L."/>
            <person name="Kohler A."/>
            <person name="Kuo A."/>
            <person name="Labutti K."/>
            <person name="Pangilinan J."/>
            <person name="Lipzen A."/>
            <person name="Riley R."/>
            <person name="Andreopoulos W."/>
            <person name="He G."/>
            <person name="Johnson J."/>
            <person name="Barry K.W."/>
            <person name="Grigoriev I.V."/>
            <person name="Nagy L."/>
            <person name="Hibbett D."/>
            <person name="Henrissat B."/>
            <person name="Matheny P.B."/>
            <person name="Labbe J."/>
            <person name="Martin F."/>
        </authorList>
    </citation>
    <scope>NUCLEOTIDE SEQUENCE</scope>
    <source>
        <strain evidence="1">EC-137</strain>
    </source>
</reference>
<organism evidence="1 2">
    <name type="scientific">Vararia minispora EC-137</name>
    <dbReference type="NCBI Taxonomy" id="1314806"/>
    <lineage>
        <taxon>Eukaryota</taxon>
        <taxon>Fungi</taxon>
        <taxon>Dikarya</taxon>
        <taxon>Basidiomycota</taxon>
        <taxon>Agaricomycotina</taxon>
        <taxon>Agaricomycetes</taxon>
        <taxon>Russulales</taxon>
        <taxon>Lachnocladiaceae</taxon>
        <taxon>Vararia</taxon>
    </lineage>
</organism>
<accession>A0ACB8QTZ6</accession>
<dbReference type="Proteomes" id="UP000814128">
    <property type="component" value="Unassembled WGS sequence"/>
</dbReference>
<protein>
    <submittedName>
        <fullName evidence="1">Uncharacterized protein</fullName>
    </submittedName>
</protein>
<evidence type="ECO:0000313" key="1">
    <source>
        <dbReference type="EMBL" id="KAI0034836.1"/>
    </source>
</evidence>